<keyword evidence="2" id="KW-0812">Transmembrane</keyword>
<feature type="domain" description="AB hydrolase-1" evidence="3">
    <location>
        <begin position="385"/>
        <end position="488"/>
    </location>
</feature>
<evidence type="ECO:0000259" key="3">
    <source>
        <dbReference type="Pfam" id="PF00561"/>
    </source>
</evidence>
<keyword evidence="2" id="KW-1133">Transmembrane helix</keyword>
<evidence type="ECO:0000313" key="5">
    <source>
        <dbReference type="Proteomes" id="UP001165090"/>
    </source>
</evidence>
<keyword evidence="2" id="KW-0472">Membrane</keyword>
<comment type="caution">
    <text evidence="4">The sequence shown here is derived from an EMBL/GenBank/DDBJ whole genome shotgun (WGS) entry which is preliminary data.</text>
</comment>
<proteinExistence type="predicted"/>
<name>A0ABQ5SDS3_9CHLO</name>
<dbReference type="PANTHER" id="PTHR37471">
    <property type="entry name" value="UNNAMED PRODUCT"/>
    <property type="match status" value="1"/>
</dbReference>
<feature type="region of interest" description="Disordered" evidence="1">
    <location>
        <begin position="327"/>
        <end position="350"/>
    </location>
</feature>
<evidence type="ECO:0000256" key="1">
    <source>
        <dbReference type="SAM" id="MobiDB-lite"/>
    </source>
</evidence>
<feature type="region of interest" description="Disordered" evidence="1">
    <location>
        <begin position="808"/>
        <end position="869"/>
    </location>
</feature>
<dbReference type="InterPro" id="IPR000073">
    <property type="entry name" value="AB_hydrolase_1"/>
</dbReference>
<evidence type="ECO:0000313" key="4">
    <source>
        <dbReference type="EMBL" id="GLI68072.1"/>
    </source>
</evidence>
<feature type="region of interest" description="Disordered" evidence="1">
    <location>
        <begin position="518"/>
        <end position="543"/>
    </location>
</feature>
<keyword evidence="5" id="KW-1185">Reference proteome</keyword>
<feature type="transmembrane region" description="Helical" evidence="2">
    <location>
        <begin position="35"/>
        <end position="56"/>
    </location>
</feature>
<sequence length="869" mass="93612">MPPWRWKPQGAKRSAELPYANGLPKYYNFRLSARIILVCAMATASTSAIIIAYSFFSPILMLVPWAYLTSEVVFVAISWRRWRCFSSMKHEAERESLRAAAVAASYTDTAAAAASARFEAVASALARGGPTEVESFLGLWFHGRPVAEIGRGNLKDLLAYAFFFAEDSSIVIAQGHEALLESMVDRLETLLCPADLNDACPKPARTGSVNGFDPVQHPEIAQHKRKPGARPASGRPEDAPIASVAEAFSAAAAATPAEAPRGRRLSPGTTPGLRFMAHMTDPIPHFYRPLAMYVAMEAMAWINHCMLAAAGFRRMALLPAQVPPSRSVLGGGASGSGDGSDGVAAGSQEHNEGVHHSDHYYYIANMPAVDSSSNHSGSGDNKMVPIVFLHGVGLGLIPYLRLLVALAATGAPIIAFELKHVSQRWTRGHPPSMRQLAEDVVIALQRQGFSQAALLAHSFGTAVASVLMQARPEVVRHVVMLDPICFNMYMPRLLRNFLYRRIGTAAAGAAGGAATTATIPSSGVASPPRQLPPPKTRLVSESSAGSSNSLFGIVVAILRCIAGVTLDLLMLGPARELHCTSLLCRRVVWSEINLWEHMVPEHCTVVLSGRDDLMCPRSLERWLRENTSATVIVHPELMHAQICMAWTRQDELLHRMLQVVYGGNHGGSTCSPSEVVGNAAAVVSVASACERAVIVDCSESPTACSKLDSKEVQQERHDEHWRQLSPGDNETESEVGWRNPASWRSGDSLHINAVAEGDADSDSELLSIIRGCGSSHGRRRGMSLDSPSGYWGGGNPWRRRLCRDPGRQQLGEKESADSGTEEGAFTAAAPQRPLRRLSVERHDSAGSYIRLPSSGTLQNGGTEGEVGTA</sequence>
<dbReference type="Pfam" id="PF00561">
    <property type="entry name" value="Abhydrolase_1"/>
    <property type="match status" value="1"/>
</dbReference>
<gene>
    <name evidence="4" type="ORF">VaNZ11_012401</name>
</gene>
<dbReference type="InterPro" id="IPR029058">
    <property type="entry name" value="AB_hydrolase_fold"/>
</dbReference>
<reference evidence="4 5" key="1">
    <citation type="journal article" date="2023" name="IScience">
        <title>Expanded male sex-determining region conserved during the evolution of homothallism in the green alga Volvox.</title>
        <authorList>
            <person name="Yamamoto K."/>
            <person name="Matsuzaki R."/>
            <person name="Mahakham W."/>
            <person name="Heman W."/>
            <person name="Sekimoto H."/>
            <person name="Kawachi M."/>
            <person name="Minakuchi Y."/>
            <person name="Toyoda A."/>
            <person name="Nozaki H."/>
        </authorList>
    </citation>
    <scope>NUCLEOTIDE SEQUENCE [LARGE SCALE GENOMIC DNA]</scope>
    <source>
        <strain evidence="4 5">NIES-4468</strain>
    </source>
</reference>
<feature type="compositionally biased region" description="Gly residues" evidence="1">
    <location>
        <begin position="329"/>
        <end position="340"/>
    </location>
</feature>
<organism evidence="4 5">
    <name type="scientific">Volvox africanus</name>
    <dbReference type="NCBI Taxonomy" id="51714"/>
    <lineage>
        <taxon>Eukaryota</taxon>
        <taxon>Viridiplantae</taxon>
        <taxon>Chlorophyta</taxon>
        <taxon>core chlorophytes</taxon>
        <taxon>Chlorophyceae</taxon>
        <taxon>CS clade</taxon>
        <taxon>Chlamydomonadales</taxon>
        <taxon>Volvocaceae</taxon>
        <taxon>Volvox</taxon>
    </lineage>
</organism>
<evidence type="ECO:0000256" key="2">
    <source>
        <dbReference type="SAM" id="Phobius"/>
    </source>
</evidence>
<accession>A0ABQ5SDS3</accession>
<dbReference type="PANTHER" id="PTHR37471:SF1">
    <property type="entry name" value="AB HYDROLASE-1 DOMAIN-CONTAINING PROTEIN"/>
    <property type="match status" value="1"/>
</dbReference>
<dbReference type="Gene3D" id="3.40.50.1820">
    <property type="entry name" value="alpha/beta hydrolase"/>
    <property type="match status" value="1"/>
</dbReference>
<dbReference type="Proteomes" id="UP001165090">
    <property type="component" value="Unassembled WGS sequence"/>
</dbReference>
<feature type="region of interest" description="Disordered" evidence="1">
    <location>
        <begin position="717"/>
        <end position="741"/>
    </location>
</feature>
<dbReference type="SUPFAM" id="SSF53474">
    <property type="entry name" value="alpha/beta-Hydrolases"/>
    <property type="match status" value="1"/>
</dbReference>
<dbReference type="EMBL" id="BSDZ01000079">
    <property type="protein sequence ID" value="GLI68072.1"/>
    <property type="molecule type" value="Genomic_DNA"/>
</dbReference>
<protein>
    <recommendedName>
        <fullName evidence="3">AB hydrolase-1 domain-containing protein</fullName>
    </recommendedName>
</protein>